<protein>
    <submittedName>
        <fullName evidence="2">Uncharacterized protein</fullName>
    </submittedName>
</protein>
<gene>
    <name evidence="2" type="ORF">OCTVUL_1B014546</name>
</gene>
<keyword evidence="1" id="KW-0812">Transmembrane</keyword>
<evidence type="ECO:0000256" key="1">
    <source>
        <dbReference type="SAM" id="Phobius"/>
    </source>
</evidence>
<organism evidence="2 3">
    <name type="scientific">Octopus vulgaris</name>
    <name type="common">Common octopus</name>
    <dbReference type="NCBI Taxonomy" id="6645"/>
    <lineage>
        <taxon>Eukaryota</taxon>
        <taxon>Metazoa</taxon>
        <taxon>Spiralia</taxon>
        <taxon>Lophotrochozoa</taxon>
        <taxon>Mollusca</taxon>
        <taxon>Cephalopoda</taxon>
        <taxon>Coleoidea</taxon>
        <taxon>Octopodiformes</taxon>
        <taxon>Octopoda</taxon>
        <taxon>Incirrata</taxon>
        <taxon>Octopodidae</taxon>
        <taxon>Octopus</taxon>
    </lineage>
</organism>
<evidence type="ECO:0000313" key="3">
    <source>
        <dbReference type="Proteomes" id="UP001162480"/>
    </source>
</evidence>
<accession>A0AA36EV66</accession>
<evidence type="ECO:0000313" key="2">
    <source>
        <dbReference type="EMBL" id="CAI9715371.1"/>
    </source>
</evidence>
<dbReference type="EMBL" id="OX597814">
    <property type="protein sequence ID" value="CAI9715371.1"/>
    <property type="molecule type" value="Genomic_DNA"/>
</dbReference>
<proteinExistence type="predicted"/>
<name>A0AA36EV66_OCTVU</name>
<dbReference type="AlphaFoldDB" id="A0AA36EV66"/>
<keyword evidence="1" id="KW-0472">Membrane</keyword>
<feature type="transmembrane region" description="Helical" evidence="1">
    <location>
        <begin position="87"/>
        <end position="114"/>
    </location>
</feature>
<keyword evidence="3" id="KW-1185">Reference proteome</keyword>
<keyword evidence="1" id="KW-1133">Transmembrane helix</keyword>
<reference evidence="2" key="1">
    <citation type="submission" date="2023-08" db="EMBL/GenBank/DDBJ databases">
        <authorList>
            <person name="Alioto T."/>
            <person name="Alioto T."/>
            <person name="Gomez Garrido J."/>
        </authorList>
    </citation>
    <scope>NUCLEOTIDE SEQUENCE</scope>
</reference>
<dbReference type="Proteomes" id="UP001162480">
    <property type="component" value="Chromosome 1"/>
</dbReference>
<sequence length="120" mass="13391">MRLAVWRCIHYVCISSSKNQQCEIFVLVLLLERSSVFCPYSFGKTSDMQNANSFLQVKSAYISTSAFVPPIPFAHIVGDFSALLQSFFFCFTPCSLLFLGVSVLSLISFCFLPFSSLSSL</sequence>